<evidence type="ECO:0000313" key="1">
    <source>
        <dbReference type="EMBL" id="MDQ0363257.1"/>
    </source>
</evidence>
<name>A0ABU0E8N1_9FIRM</name>
<dbReference type="EMBL" id="JAUSUR010000010">
    <property type="protein sequence ID" value="MDQ0363257.1"/>
    <property type="molecule type" value="Genomic_DNA"/>
</dbReference>
<dbReference type="GO" id="GO:0003677">
    <property type="term" value="F:DNA binding"/>
    <property type="evidence" value="ECO:0007669"/>
    <property type="project" value="UniProtKB-KW"/>
</dbReference>
<proteinExistence type="predicted"/>
<dbReference type="RefSeq" id="WP_307412109.1">
    <property type="nucleotide sequence ID" value="NZ_JAUSUR010000010.1"/>
</dbReference>
<keyword evidence="2" id="KW-1185">Reference proteome</keyword>
<sequence length="102" mass="11195">MLNQLALVGIVKNDVELRHGSDNEPYVVLSIVTKITAVDEIQFSEIDYIVRGQNAIKIVKHDKVKGGTLAYLRGSVIQNNNGLEIIPCELAFLGSMLSNQLS</sequence>
<accession>A0ABU0E8N1</accession>
<protein>
    <submittedName>
        <fullName evidence="1">Single-stranded DNA-binding protein</fullName>
    </submittedName>
</protein>
<evidence type="ECO:0000313" key="2">
    <source>
        <dbReference type="Proteomes" id="UP001230220"/>
    </source>
</evidence>
<reference evidence="1 2" key="1">
    <citation type="submission" date="2023-07" db="EMBL/GenBank/DDBJ databases">
        <title>Genomic Encyclopedia of Type Strains, Phase IV (KMG-IV): sequencing the most valuable type-strain genomes for metagenomic binning, comparative biology and taxonomic classification.</title>
        <authorList>
            <person name="Goeker M."/>
        </authorList>
    </citation>
    <scope>NUCLEOTIDE SEQUENCE [LARGE SCALE GENOMIC DNA]</scope>
    <source>
        <strain evidence="1 2">DSM 16784</strain>
    </source>
</reference>
<keyword evidence="1" id="KW-0238">DNA-binding</keyword>
<dbReference type="Proteomes" id="UP001230220">
    <property type="component" value="Unassembled WGS sequence"/>
</dbReference>
<organism evidence="1 2">
    <name type="scientific">Breznakia pachnodae</name>
    <dbReference type="NCBI Taxonomy" id="265178"/>
    <lineage>
        <taxon>Bacteria</taxon>
        <taxon>Bacillati</taxon>
        <taxon>Bacillota</taxon>
        <taxon>Erysipelotrichia</taxon>
        <taxon>Erysipelotrichales</taxon>
        <taxon>Erysipelotrichaceae</taxon>
        <taxon>Breznakia</taxon>
    </lineage>
</organism>
<gene>
    <name evidence="1" type="ORF">J2S15_004018</name>
</gene>
<comment type="caution">
    <text evidence="1">The sequence shown here is derived from an EMBL/GenBank/DDBJ whole genome shotgun (WGS) entry which is preliminary data.</text>
</comment>